<evidence type="ECO:0000256" key="12">
    <source>
        <dbReference type="ARBA" id="ARBA00022989"/>
    </source>
</evidence>
<keyword evidence="15 19" id="KW-0496">Mitochondrion</keyword>
<evidence type="ECO:0000256" key="5">
    <source>
        <dbReference type="ARBA" id="ARBA00022448"/>
    </source>
</evidence>
<feature type="transmembrane region" description="Helical" evidence="19">
    <location>
        <begin position="20"/>
        <end position="45"/>
    </location>
</feature>
<feature type="transmembrane region" description="Helical" evidence="19">
    <location>
        <begin position="99"/>
        <end position="122"/>
    </location>
</feature>
<evidence type="ECO:0000256" key="17">
    <source>
        <dbReference type="PIRSR" id="PIRSR038885-1"/>
    </source>
</evidence>
<dbReference type="PROSITE" id="PS51002">
    <property type="entry name" value="CYTB_NTER"/>
    <property type="match status" value="1"/>
</dbReference>
<evidence type="ECO:0000256" key="16">
    <source>
        <dbReference type="ARBA" id="ARBA00023136"/>
    </source>
</evidence>
<dbReference type="InterPro" id="IPR016174">
    <property type="entry name" value="Di-haem_cyt_TM"/>
</dbReference>
<dbReference type="InterPro" id="IPR005798">
    <property type="entry name" value="Cyt_b/b6_C"/>
</dbReference>
<keyword evidence="7 19" id="KW-0679">Respiratory chain</keyword>
<dbReference type="InterPro" id="IPR048260">
    <property type="entry name" value="Cytochrome_b_C_euk/bac"/>
</dbReference>
<keyword evidence="5 19" id="KW-0813">Transport</keyword>
<feature type="transmembrane region" description="Helical" evidence="19">
    <location>
        <begin position="335"/>
        <end position="354"/>
    </location>
</feature>
<dbReference type="AlphaFoldDB" id="A0A8F9W8K7"/>
<comment type="cofactor">
    <cofactor evidence="18">
        <name>heme</name>
        <dbReference type="ChEBI" id="CHEBI:30413"/>
    </cofactor>
    <text evidence="18">Binds 2 heme groups non-covalently.</text>
</comment>
<comment type="function">
    <text evidence="1 19">Component of the ubiquinol-cytochrome c reductase complex (complex III or cytochrome b-c1 complex) that is part of the mitochondrial respiratory chain. The b-c1 complex mediates electron transfer from ubiquinol to cytochrome c. Contributes to the generation of a proton gradient across the mitochondrial membrane that is then used for ATP synthesis.</text>
</comment>
<evidence type="ECO:0000256" key="14">
    <source>
        <dbReference type="ARBA" id="ARBA00023075"/>
    </source>
</evidence>
<keyword evidence="16 19" id="KW-0472">Membrane</keyword>
<evidence type="ECO:0000256" key="2">
    <source>
        <dbReference type="ARBA" id="ARBA00004448"/>
    </source>
</evidence>
<evidence type="ECO:0000256" key="10">
    <source>
        <dbReference type="ARBA" id="ARBA00022792"/>
    </source>
</evidence>
<feature type="binding site" description="axial binding residue" evidence="18">
    <location>
        <position position="72"/>
    </location>
    <ligand>
        <name>heme b</name>
        <dbReference type="ChEBI" id="CHEBI:60344"/>
        <label>b562</label>
    </ligand>
    <ligandPart>
        <name>Fe</name>
        <dbReference type="ChEBI" id="CHEBI:18248"/>
    </ligandPart>
</feature>
<keyword evidence="9 18" id="KW-0479">Metal-binding</keyword>
<evidence type="ECO:0000259" key="21">
    <source>
        <dbReference type="PROSITE" id="PS51003"/>
    </source>
</evidence>
<dbReference type="GO" id="GO:0046872">
    <property type="term" value="F:metal ion binding"/>
    <property type="evidence" value="ECO:0007669"/>
    <property type="project" value="UniProtKB-UniRule"/>
</dbReference>
<dbReference type="Pfam" id="PF00033">
    <property type="entry name" value="Cytochrome_B"/>
    <property type="match status" value="1"/>
</dbReference>
<organism evidence="22">
    <name type="scientific">Sacculina sp. 'Beibu Gulf'</name>
    <dbReference type="NCBI Taxonomy" id="2861897"/>
    <lineage>
        <taxon>Eukaryota</taxon>
        <taxon>Metazoa</taxon>
        <taxon>Ecdysozoa</taxon>
        <taxon>Arthropoda</taxon>
        <taxon>Crustacea</taxon>
        <taxon>Multicrustacea</taxon>
        <taxon>Cirripedia</taxon>
        <taxon>Rhizocephala</taxon>
        <taxon>Sacculinidae</taxon>
        <taxon>Sacculina</taxon>
    </lineage>
</organism>
<accession>A0A8F9W8K7</accession>
<feature type="binding site" description="axial binding residue" evidence="18">
    <location>
        <position position="171"/>
    </location>
    <ligand>
        <name>heme b</name>
        <dbReference type="ChEBI" id="CHEBI:60344"/>
        <label>b562</label>
    </ligand>
    <ligandPart>
        <name>Fe</name>
        <dbReference type="ChEBI" id="CHEBI:18248"/>
    </ligandPart>
</feature>
<dbReference type="InterPro" id="IPR036150">
    <property type="entry name" value="Cyt_b/b6_C_sf"/>
</dbReference>
<sequence>MFIKNLLLNNPSPSSLSYFWNFGSLLLVNLLVQILSGFLLSFHYSSSIELSFSSVNNTVMNINSGWIMRYIHMNGASMFFILIYLHIGRGLYFGSYMNYSLWLSGLLILIILFMIAFIGYVLPWGQMSFWGATVITSLITALPYLGDTMVNWIWGGYSVGGATLTRFFSLHFILPFILFFLVLLHIIILHDMGSNNPLGFNNKTDKIRFHPYFMYKDFLGFIFYFMFLVLLFSLLPVYFGDSENFIMANPMVTPPHIKPEWYYLFAYAILRSIPSKLGGVLALMMSIIIIIVLPFLDTSEFSSLKFYFWGQFTFWLMVMSFFMLTWLGGELIETPYVYLSKMYTMIYFSFFLFINKLKISVKN</sequence>
<feature type="transmembrane region" description="Helical" evidence="19">
    <location>
        <begin position="129"/>
        <end position="146"/>
    </location>
</feature>
<dbReference type="EMBL" id="MZ411548">
    <property type="protein sequence ID" value="QYJ56384.1"/>
    <property type="molecule type" value="Genomic_DNA"/>
</dbReference>
<dbReference type="PANTHER" id="PTHR19271">
    <property type="entry name" value="CYTOCHROME B"/>
    <property type="match status" value="1"/>
</dbReference>
<evidence type="ECO:0000256" key="3">
    <source>
        <dbReference type="ARBA" id="ARBA00011649"/>
    </source>
</evidence>
<feature type="binding site" description="axial binding residue" evidence="18">
    <location>
        <position position="185"/>
    </location>
    <ligand>
        <name>heme b</name>
        <dbReference type="ChEBI" id="CHEBI:60344"/>
        <label>b566</label>
    </ligand>
    <ligandPart>
        <name>Fe</name>
        <dbReference type="ChEBI" id="CHEBI:18248"/>
    </ligandPart>
</feature>
<evidence type="ECO:0000256" key="15">
    <source>
        <dbReference type="ARBA" id="ARBA00023128"/>
    </source>
</evidence>
<evidence type="ECO:0000256" key="13">
    <source>
        <dbReference type="ARBA" id="ARBA00023004"/>
    </source>
</evidence>
<keyword evidence="10" id="KW-0999">Mitochondrion inner membrane</keyword>
<evidence type="ECO:0000256" key="6">
    <source>
        <dbReference type="ARBA" id="ARBA00022617"/>
    </source>
</evidence>
<protein>
    <recommendedName>
        <fullName evidence="4 19">Cytochrome b</fullName>
    </recommendedName>
</protein>
<feature type="transmembrane region" description="Helical" evidence="19">
    <location>
        <begin position="277"/>
        <end position="296"/>
    </location>
</feature>
<evidence type="ECO:0000256" key="1">
    <source>
        <dbReference type="ARBA" id="ARBA00002566"/>
    </source>
</evidence>
<geneLocation type="mitochondrion" evidence="22"/>
<dbReference type="InterPro" id="IPR005797">
    <property type="entry name" value="Cyt_b/b6_N"/>
</dbReference>
<dbReference type="GO" id="GO:0005743">
    <property type="term" value="C:mitochondrial inner membrane"/>
    <property type="evidence" value="ECO:0007669"/>
    <property type="project" value="UniProtKB-SubCell"/>
</dbReference>
<evidence type="ECO:0000256" key="19">
    <source>
        <dbReference type="RuleBase" id="RU362117"/>
    </source>
</evidence>
<keyword evidence="8 19" id="KW-0812">Transmembrane</keyword>
<name>A0A8F9W8K7_9CRUS</name>
<gene>
    <name evidence="22" type="primary">cob</name>
</gene>
<keyword evidence="14" id="KW-0830">Ubiquinone</keyword>
<comment type="subunit">
    <text evidence="3">The main subunits of complex b-c1 are: cytochrome b, cytochrome c1 and the Rieske protein.</text>
</comment>
<feature type="transmembrane region" description="Helical" evidence="19">
    <location>
        <begin position="218"/>
        <end position="239"/>
    </location>
</feature>
<keyword evidence="13 18" id="KW-0408">Iron</keyword>
<evidence type="ECO:0000256" key="4">
    <source>
        <dbReference type="ARBA" id="ARBA00013531"/>
    </source>
</evidence>
<dbReference type="InterPro" id="IPR027387">
    <property type="entry name" value="Cytb/b6-like_sf"/>
</dbReference>
<proteinExistence type="inferred from homology"/>
<comment type="subcellular location">
    <subcellularLocation>
        <location evidence="2">Mitochondrion inner membrane</location>
        <topology evidence="2">Multi-pass membrane protein</topology>
    </subcellularLocation>
</comment>
<dbReference type="CDD" id="cd00284">
    <property type="entry name" value="Cytochrome_b_N"/>
    <property type="match status" value="1"/>
</dbReference>
<keyword evidence="11 19" id="KW-0249">Electron transport</keyword>
<feature type="binding site" evidence="17">
    <location>
        <position position="190"/>
    </location>
    <ligand>
        <name>a ubiquinone</name>
        <dbReference type="ChEBI" id="CHEBI:16389"/>
    </ligand>
</feature>
<evidence type="ECO:0000313" key="22">
    <source>
        <dbReference type="EMBL" id="QYJ56384.1"/>
    </source>
</evidence>
<dbReference type="PIRSF" id="PIRSF038885">
    <property type="entry name" value="COB"/>
    <property type="match status" value="1"/>
</dbReference>
<dbReference type="GO" id="GO:0045275">
    <property type="term" value="C:respiratory chain complex III"/>
    <property type="evidence" value="ECO:0007669"/>
    <property type="project" value="InterPro"/>
</dbReference>
<dbReference type="GO" id="GO:0008121">
    <property type="term" value="F:quinol-cytochrome-c reductase activity"/>
    <property type="evidence" value="ECO:0007669"/>
    <property type="project" value="InterPro"/>
</dbReference>
<evidence type="ECO:0000256" key="9">
    <source>
        <dbReference type="ARBA" id="ARBA00022723"/>
    </source>
</evidence>
<dbReference type="Gene3D" id="1.20.810.10">
    <property type="entry name" value="Cytochrome Bc1 Complex, Chain C"/>
    <property type="match status" value="1"/>
</dbReference>
<evidence type="ECO:0000259" key="20">
    <source>
        <dbReference type="PROSITE" id="PS51002"/>
    </source>
</evidence>
<evidence type="ECO:0000256" key="8">
    <source>
        <dbReference type="ARBA" id="ARBA00022692"/>
    </source>
</evidence>
<comment type="similarity">
    <text evidence="19">Belongs to the cytochrome b family.</text>
</comment>
<feature type="transmembrane region" description="Helical" evidence="19">
    <location>
        <begin position="308"/>
        <end position="329"/>
    </location>
</feature>
<keyword evidence="6 18" id="KW-0349">Heme</keyword>
<dbReference type="GO" id="GO:0016491">
    <property type="term" value="F:oxidoreductase activity"/>
    <property type="evidence" value="ECO:0007669"/>
    <property type="project" value="UniProtKB-UniRule"/>
</dbReference>
<feature type="binding site" description="axial binding residue" evidence="18">
    <location>
        <position position="86"/>
    </location>
    <ligand>
        <name>heme b</name>
        <dbReference type="ChEBI" id="CHEBI:60344"/>
        <label>b566</label>
    </ligand>
    <ligandPart>
        <name>Fe</name>
        <dbReference type="ChEBI" id="CHEBI:18248"/>
    </ligandPart>
</feature>
<dbReference type="SUPFAM" id="SSF81342">
    <property type="entry name" value="Transmembrane di-heme cytochromes"/>
    <property type="match status" value="1"/>
</dbReference>
<dbReference type="CDD" id="cd00290">
    <property type="entry name" value="cytochrome_b_C"/>
    <property type="match status" value="1"/>
</dbReference>
<evidence type="ECO:0000256" key="18">
    <source>
        <dbReference type="PIRSR" id="PIRSR038885-2"/>
    </source>
</evidence>
<dbReference type="PROSITE" id="PS51003">
    <property type="entry name" value="CYTB_CTER"/>
    <property type="match status" value="1"/>
</dbReference>
<feature type="domain" description="Cytochrome b/b6 C-terminal region profile" evidence="21">
    <location>
        <begin position="199"/>
        <end position="363"/>
    </location>
</feature>
<dbReference type="Pfam" id="PF00032">
    <property type="entry name" value="Cytochrom_B_C"/>
    <property type="match status" value="1"/>
</dbReference>
<feature type="transmembrane region" description="Helical" evidence="19">
    <location>
        <begin position="166"/>
        <end position="189"/>
    </location>
</feature>
<dbReference type="InterPro" id="IPR048259">
    <property type="entry name" value="Cytochrome_b_N_euk/bac"/>
</dbReference>
<keyword evidence="12 19" id="KW-1133">Transmembrane helix</keyword>
<dbReference type="GO" id="GO:0006122">
    <property type="term" value="P:mitochondrial electron transport, ubiquinol to cytochrome c"/>
    <property type="evidence" value="ECO:0007669"/>
    <property type="project" value="TreeGrafter"/>
</dbReference>
<feature type="transmembrane region" description="Helical" evidence="19">
    <location>
        <begin position="66"/>
        <end position="87"/>
    </location>
</feature>
<dbReference type="SUPFAM" id="SSF81648">
    <property type="entry name" value="a domain/subunit of cytochrome bc1 complex (Ubiquinol-cytochrome c reductase)"/>
    <property type="match status" value="1"/>
</dbReference>
<evidence type="ECO:0000256" key="11">
    <source>
        <dbReference type="ARBA" id="ARBA00022982"/>
    </source>
</evidence>
<feature type="domain" description="Cytochrome b/b6 N-terminal region profile" evidence="20">
    <location>
        <begin position="1"/>
        <end position="198"/>
    </location>
</feature>
<comment type="cofactor">
    <cofactor evidence="19">
        <name>heme b</name>
        <dbReference type="ChEBI" id="CHEBI:60344"/>
    </cofactor>
    <text evidence="19">Binds 2 heme groups non-covalently.</text>
</comment>
<evidence type="ECO:0000256" key="7">
    <source>
        <dbReference type="ARBA" id="ARBA00022660"/>
    </source>
</evidence>
<dbReference type="InterPro" id="IPR030689">
    <property type="entry name" value="Cytochrome_b"/>
</dbReference>
<dbReference type="PANTHER" id="PTHR19271:SF16">
    <property type="entry name" value="CYTOCHROME B"/>
    <property type="match status" value="1"/>
</dbReference>
<reference evidence="22" key="1">
    <citation type="submission" date="2021-06" db="EMBL/GenBank/DDBJ databases">
        <authorList>
            <person name="Peng M."/>
            <person name="Chen X."/>
            <person name="Zeng D."/>
            <person name="Yang C."/>
            <person name="Zhu W."/>
            <person name="Pan C."/>
        </authorList>
    </citation>
    <scope>NUCLEOTIDE SEQUENCE</scope>
    <source>
        <strain evidence="22">X1</strain>
    </source>
</reference>